<dbReference type="EMBL" id="FQZG01000035">
    <property type="protein sequence ID" value="SHJ27066.1"/>
    <property type="molecule type" value="Genomic_DNA"/>
</dbReference>
<organism evidence="1 2">
    <name type="scientific">Tessaracoccus bendigoensis DSM 12906</name>
    <dbReference type="NCBI Taxonomy" id="1123357"/>
    <lineage>
        <taxon>Bacteria</taxon>
        <taxon>Bacillati</taxon>
        <taxon>Actinomycetota</taxon>
        <taxon>Actinomycetes</taxon>
        <taxon>Propionibacteriales</taxon>
        <taxon>Propionibacteriaceae</taxon>
        <taxon>Tessaracoccus</taxon>
    </lineage>
</organism>
<accession>A0A1M6HXW4</accession>
<dbReference type="Proteomes" id="UP000184512">
    <property type="component" value="Unassembled WGS sequence"/>
</dbReference>
<reference evidence="1 2" key="1">
    <citation type="submission" date="2016-11" db="EMBL/GenBank/DDBJ databases">
        <authorList>
            <person name="Jaros S."/>
            <person name="Januszkiewicz K."/>
            <person name="Wedrychowicz H."/>
        </authorList>
    </citation>
    <scope>NUCLEOTIDE SEQUENCE [LARGE SCALE GENOMIC DNA]</scope>
    <source>
        <strain evidence="1 2">DSM 12906</strain>
    </source>
</reference>
<evidence type="ECO:0000313" key="2">
    <source>
        <dbReference type="Proteomes" id="UP000184512"/>
    </source>
</evidence>
<evidence type="ECO:0000313" key="1">
    <source>
        <dbReference type="EMBL" id="SHJ27066.1"/>
    </source>
</evidence>
<sequence length="83" mass="9490">MTYLPYMTRAQWANNNLGKQTSWTAADGRRWYTECDTAATGRGACRSFTWTTVFAATAKPGGGYTFSQENKWVFNNVVMFRDR</sequence>
<name>A0A1M6HXW4_9ACTN</name>
<dbReference type="AlphaFoldDB" id="A0A1M6HXW4"/>
<keyword evidence="2" id="KW-1185">Reference proteome</keyword>
<gene>
    <name evidence="1" type="ORF">SAMN02745244_02111</name>
</gene>
<proteinExistence type="predicted"/>
<protein>
    <submittedName>
        <fullName evidence="1">Uncharacterized protein</fullName>
    </submittedName>
</protein>
<dbReference type="STRING" id="1123357.SAMN02745244_02111"/>